<proteinExistence type="predicted"/>
<reference evidence="2 3" key="1">
    <citation type="submission" date="2007-10" db="EMBL/GenBank/DDBJ databases">
        <title>Complete sequence of Desulfococcus oleovorans Hxd3.</title>
        <authorList>
            <consortium name="US DOE Joint Genome Institute"/>
            <person name="Copeland A."/>
            <person name="Lucas S."/>
            <person name="Lapidus A."/>
            <person name="Barry K."/>
            <person name="Glavina del Rio T."/>
            <person name="Dalin E."/>
            <person name="Tice H."/>
            <person name="Pitluck S."/>
            <person name="Kiss H."/>
            <person name="Brettin T."/>
            <person name="Bruce D."/>
            <person name="Detter J.C."/>
            <person name="Han C."/>
            <person name="Schmutz J."/>
            <person name="Larimer F."/>
            <person name="Land M."/>
            <person name="Hauser L."/>
            <person name="Kyrpides N."/>
            <person name="Kim E."/>
            <person name="Wawrik B."/>
            <person name="Richardson P."/>
        </authorList>
    </citation>
    <scope>NUCLEOTIDE SEQUENCE [LARGE SCALE GENOMIC DNA]</scope>
    <source>
        <strain evidence="3">DSM 6200 / JCM 39069 / Hxd3</strain>
    </source>
</reference>
<keyword evidence="3" id="KW-1185">Reference proteome</keyword>
<dbReference type="InterPro" id="IPR028994">
    <property type="entry name" value="Integrin_alpha_N"/>
</dbReference>
<dbReference type="HOGENOM" id="CLU_015153_0_0_7"/>
<protein>
    <recommendedName>
        <fullName evidence="4">VCBS repeat-containing protein</fullName>
    </recommendedName>
</protein>
<keyword evidence="1" id="KW-0732">Signal</keyword>
<dbReference type="OrthoDB" id="5420232at2"/>
<dbReference type="AlphaFoldDB" id="A8ZT62"/>
<dbReference type="PANTHER" id="PTHR44103">
    <property type="entry name" value="PROPROTEIN CONVERTASE P"/>
    <property type="match status" value="1"/>
</dbReference>
<dbReference type="RefSeq" id="WP_012175357.1">
    <property type="nucleotide sequence ID" value="NC_009943.1"/>
</dbReference>
<dbReference type="STRING" id="96561.Dole_1941"/>
<dbReference type="InterPro" id="IPR013517">
    <property type="entry name" value="FG-GAP"/>
</dbReference>
<dbReference type="Proteomes" id="UP000008561">
    <property type="component" value="Chromosome"/>
</dbReference>
<sequence length="758" mass="80635">MATHYLKKMSAQKDGIVSEQVVSHGMLKASAVAASVAGCVFLASPAHQALAAPGPFLPHGIEGNPLPMPVSASWWSRPALADIDADGDVDIFVGDKTGTINYFENIGTASAPAFEMRTGADSPFWYYDTGCGTYYPYIVDALAAPTFADLNGDGDLDAGVGNSYGSIDYFENTGTVSTPCFVMRTGAKSPFWYYNKGDRTYYPTKYTDTGSTPAFADLDGDGDFDLFVGSFISFLSTPMRYFENTGTVTAARFAETDGPLDALTDALSSPAAAFADIDGDGDLDAFMGIKYQSYETFVGVLGTVLSPISGITCFENTGDASAPHFTDNSTGNPFTGLETDPWSAPAFADIDSDGDLDAFVGGMSGDLKFFENTGTTSAPVMTERRTVNSPAWGVDVGKYSHPVFVDIDGDGDLDAFVGEFGTIKGAFKYDGDSFMGLGLRPAVYGNVNFFENTGTAQSPHFVQRADADYGLGEGVMSPLVVFTTPAFVDIDGDGDMDAFMGARYGFDLDVELAEETPDVVSVSDISDPSVFIQYFQNVGTPTAPYFAPMPSQQNPAATIGGTAFDDYKPAFMDADGDGDFDLFIGDRDGDIYYFENTGTANAAEFNAALPEYEANPFGLTAVDHNATPTFADTDGDGDMDAVVGEYHSAIHYFENTADATATEPIFVERTGTDNPFGIYGDEDGAYLFTSPAFADIDSDGDQDLFVGEWGGRILFLENREIVPVVPPVEEDDDDDDGKGNNTFVIPSAEGCFINSIGG</sequence>
<dbReference type="SUPFAM" id="SSF69318">
    <property type="entry name" value="Integrin alpha N-terminal domain"/>
    <property type="match status" value="2"/>
</dbReference>
<dbReference type="EMBL" id="CP000859">
    <property type="protein sequence ID" value="ABW67745.1"/>
    <property type="molecule type" value="Genomic_DNA"/>
</dbReference>
<evidence type="ECO:0008006" key="4">
    <source>
        <dbReference type="Google" id="ProtNLM"/>
    </source>
</evidence>
<dbReference type="eggNOG" id="COG2931">
    <property type="taxonomic scope" value="Bacteria"/>
</dbReference>
<dbReference type="Gene3D" id="2.130.10.130">
    <property type="entry name" value="Integrin alpha, N-terminal"/>
    <property type="match status" value="1"/>
</dbReference>
<accession>A8ZT62</accession>
<dbReference type="Pfam" id="PF13517">
    <property type="entry name" value="FG-GAP_3"/>
    <property type="match status" value="2"/>
</dbReference>
<evidence type="ECO:0000313" key="3">
    <source>
        <dbReference type="Proteomes" id="UP000008561"/>
    </source>
</evidence>
<gene>
    <name evidence="2" type="ordered locus">Dole_1941</name>
</gene>
<evidence type="ECO:0000313" key="2">
    <source>
        <dbReference type="EMBL" id="ABW67745.1"/>
    </source>
</evidence>
<dbReference type="PANTHER" id="PTHR44103:SF1">
    <property type="entry name" value="PROPROTEIN CONVERTASE P"/>
    <property type="match status" value="1"/>
</dbReference>
<name>A8ZT62_DESOH</name>
<evidence type="ECO:0000256" key="1">
    <source>
        <dbReference type="ARBA" id="ARBA00022729"/>
    </source>
</evidence>
<dbReference type="KEGG" id="dol:Dole_1941"/>
<organism evidence="2 3">
    <name type="scientific">Desulfosudis oleivorans (strain DSM 6200 / JCM 39069 / Hxd3)</name>
    <name type="common">Desulfococcus oleovorans</name>
    <dbReference type="NCBI Taxonomy" id="96561"/>
    <lineage>
        <taxon>Bacteria</taxon>
        <taxon>Pseudomonadati</taxon>
        <taxon>Thermodesulfobacteriota</taxon>
        <taxon>Desulfobacteria</taxon>
        <taxon>Desulfobacterales</taxon>
        <taxon>Desulfosudaceae</taxon>
        <taxon>Desulfosudis</taxon>
    </lineage>
</organism>